<dbReference type="STRING" id="479433.Caci_4792"/>
<keyword evidence="2" id="KW-1185">Reference proteome</keyword>
<dbReference type="InParanoid" id="C7Q1C4"/>
<reference evidence="1 2" key="1">
    <citation type="journal article" date="2009" name="Stand. Genomic Sci.">
        <title>Complete genome sequence of Catenulispora acidiphila type strain (ID 139908).</title>
        <authorList>
            <person name="Copeland A."/>
            <person name="Lapidus A."/>
            <person name="Glavina Del Rio T."/>
            <person name="Nolan M."/>
            <person name="Lucas S."/>
            <person name="Chen F."/>
            <person name="Tice H."/>
            <person name="Cheng J.F."/>
            <person name="Bruce D."/>
            <person name="Goodwin L."/>
            <person name="Pitluck S."/>
            <person name="Mikhailova N."/>
            <person name="Pati A."/>
            <person name="Ivanova N."/>
            <person name="Mavromatis K."/>
            <person name="Chen A."/>
            <person name="Palaniappan K."/>
            <person name="Chain P."/>
            <person name="Land M."/>
            <person name="Hauser L."/>
            <person name="Chang Y.J."/>
            <person name="Jeffries C.D."/>
            <person name="Chertkov O."/>
            <person name="Brettin T."/>
            <person name="Detter J.C."/>
            <person name="Han C."/>
            <person name="Ali Z."/>
            <person name="Tindall B.J."/>
            <person name="Goker M."/>
            <person name="Bristow J."/>
            <person name="Eisen J.A."/>
            <person name="Markowitz V."/>
            <person name="Hugenholtz P."/>
            <person name="Kyrpides N.C."/>
            <person name="Klenk H.P."/>
        </authorList>
    </citation>
    <scope>NUCLEOTIDE SEQUENCE [LARGE SCALE GENOMIC DNA]</scope>
    <source>
        <strain evidence="2">DSM 44928 / JCM 14897 / NBRC 102108 / NRRL B-24433 / ID139908</strain>
    </source>
</reference>
<organism evidence="1 2">
    <name type="scientific">Catenulispora acidiphila (strain DSM 44928 / JCM 14897 / NBRC 102108 / NRRL B-24433 / ID139908)</name>
    <dbReference type="NCBI Taxonomy" id="479433"/>
    <lineage>
        <taxon>Bacteria</taxon>
        <taxon>Bacillati</taxon>
        <taxon>Actinomycetota</taxon>
        <taxon>Actinomycetes</taxon>
        <taxon>Catenulisporales</taxon>
        <taxon>Catenulisporaceae</taxon>
        <taxon>Catenulispora</taxon>
    </lineage>
</organism>
<evidence type="ECO:0000313" key="2">
    <source>
        <dbReference type="Proteomes" id="UP000000851"/>
    </source>
</evidence>
<dbReference type="HOGENOM" id="CLU_2988187_0_0_11"/>
<proteinExistence type="predicted"/>
<gene>
    <name evidence="1" type="ordered locus">Caci_4792</name>
</gene>
<protein>
    <submittedName>
        <fullName evidence="1">Uncharacterized protein</fullName>
    </submittedName>
</protein>
<dbReference type="Proteomes" id="UP000000851">
    <property type="component" value="Chromosome"/>
</dbReference>
<dbReference type="EMBL" id="CP001700">
    <property type="protein sequence ID" value="ACU73653.1"/>
    <property type="molecule type" value="Genomic_DNA"/>
</dbReference>
<dbReference type="RefSeq" id="WP_015793382.1">
    <property type="nucleotide sequence ID" value="NC_013131.1"/>
</dbReference>
<sequence length="57" mass="5909">MAAEPASAFRPPDAGFGRMPQASVIIEGCFEGISRAELFELLVSADRMTATGPAGPL</sequence>
<name>C7Q1C4_CATAD</name>
<dbReference type="KEGG" id="cai:Caci_4792"/>
<evidence type="ECO:0000313" key="1">
    <source>
        <dbReference type="EMBL" id="ACU73653.1"/>
    </source>
</evidence>
<dbReference type="AlphaFoldDB" id="C7Q1C4"/>
<accession>C7Q1C4</accession>